<organism evidence="2 3">
    <name type="scientific">Trifolium medium</name>
    <dbReference type="NCBI Taxonomy" id="97028"/>
    <lineage>
        <taxon>Eukaryota</taxon>
        <taxon>Viridiplantae</taxon>
        <taxon>Streptophyta</taxon>
        <taxon>Embryophyta</taxon>
        <taxon>Tracheophyta</taxon>
        <taxon>Spermatophyta</taxon>
        <taxon>Magnoliopsida</taxon>
        <taxon>eudicotyledons</taxon>
        <taxon>Gunneridae</taxon>
        <taxon>Pentapetalae</taxon>
        <taxon>rosids</taxon>
        <taxon>fabids</taxon>
        <taxon>Fabales</taxon>
        <taxon>Fabaceae</taxon>
        <taxon>Papilionoideae</taxon>
        <taxon>50 kb inversion clade</taxon>
        <taxon>NPAAA clade</taxon>
        <taxon>Hologalegina</taxon>
        <taxon>IRL clade</taxon>
        <taxon>Trifolieae</taxon>
        <taxon>Trifolium</taxon>
    </lineage>
</organism>
<proteinExistence type="predicted"/>
<comment type="caution">
    <text evidence="2">The sequence shown here is derived from an EMBL/GenBank/DDBJ whole genome shotgun (WGS) entry which is preliminary data.</text>
</comment>
<dbReference type="InterPro" id="IPR005162">
    <property type="entry name" value="Retrotrans_gag_dom"/>
</dbReference>
<feature type="domain" description="Retrotransposon gag" evidence="1">
    <location>
        <begin position="128"/>
        <end position="217"/>
    </location>
</feature>
<evidence type="ECO:0000313" key="3">
    <source>
        <dbReference type="Proteomes" id="UP000265520"/>
    </source>
</evidence>
<evidence type="ECO:0000313" key="2">
    <source>
        <dbReference type="EMBL" id="MCH89640.1"/>
    </source>
</evidence>
<dbReference type="Proteomes" id="UP000265520">
    <property type="component" value="Unassembled WGS sequence"/>
</dbReference>
<gene>
    <name evidence="2" type="ORF">A2U01_0010540</name>
</gene>
<dbReference type="AlphaFoldDB" id="A0A392MQ58"/>
<sequence>MAENTRMKELFVEVKKNVGDIKKLYDEVQIQFERFGAVSDARFQTMEDLQSSTDGKLDQINEALSLLLRNTPQNSSHGAANSHKAPFQVRKFKLGLPRFDGKNVMEWIFRAEHFFDYYDTPDKDRLTITSVHLDQDVVPWFQMIQITHPFNSWIEFTRALELDFGPSIYDYPRASLFKLNQTGTVSDYYMQFTALANKVYGLSIDALVDCFISGLNPEIRRDVMIHTPITIVKDVSLAKVYEEKYNSTIDDNKLYDVF</sequence>
<name>A0A392MQ58_9FABA</name>
<feature type="non-terminal residue" evidence="2">
    <location>
        <position position="258"/>
    </location>
</feature>
<protein>
    <recommendedName>
        <fullName evidence="1">Retrotransposon gag domain-containing protein</fullName>
    </recommendedName>
</protein>
<keyword evidence="3" id="KW-1185">Reference proteome</keyword>
<accession>A0A392MQ58</accession>
<reference evidence="2 3" key="1">
    <citation type="journal article" date="2018" name="Front. Plant Sci.">
        <title>Red Clover (Trifolium pratense) and Zigzag Clover (T. medium) - A Picture of Genomic Similarities and Differences.</title>
        <authorList>
            <person name="Dluhosova J."/>
            <person name="Istvanek J."/>
            <person name="Nedelnik J."/>
            <person name="Repkova J."/>
        </authorList>
    </citation>
    <scope>NUCLEOTIDE SEQUENCE [LARGE SCALE GENOMIC DNA]</scope>
    <source>
        <strain evidence="3">cv. 10/8</strain>
        <tissue evidence="2">Leaf</tissue>
    </source>
</reference>
<evidence type="ECO:0000259" key="1">
    <source>
        <dbReference type="Pfam" id="PF03732"/>
    </source>
</evidence>
<dbReference type="EMBL" id="LXQA010016573">
    <property type="protein sequence ID" value="MCH89640.1"/>
    <property type="molecule type" value="Genomic_DNA"/>
</dbReference>
<dbReference type="Pfam" id="PF03732">
    <property type="entry name" value="Retrotrans_gag"/>
    <property type="match status" value="1"/>
</dbReference>